<feature type="region of interest" description="Disordered" evidence="1">
    <location>
        <begin position="20"/>
        <end position="42"/>
    </location>
</feature>
<evidence type="ECO:0000313" key="2">
    <source>
        <dbReference type="EMBL" id="MED6217822.1"/>
    </source>
</evidence>
<reference evidence="2 3" key="1">
    <citation type="journal article" date="2023" name="Plants (Basel)">
        <title>Bridging the Gap: Combining Genomics and Transcriptomics Approaches to Understand Stylosanthes scabra, an Orphan Legume from the Brazilian Caatinga.</title>
        <authorList>
            <person name="Ferreira-Neto J.R.C."/>
            <person name="da Silva M.D."/>
            <person name="Binneck E."/>
            <person name="de Melo N.F."/>
            <person name="da Silva R.H."/>
            <person name="de Melo A.L.T.M."/>
            <person name="Pandolfi V."/>
            <person name="Bustamante F.O."/>
            <person name="Brasileiro-Vidal A.C."/>
            <person name="Benko-Iseppon A.M."/>
        </authorList>
    </citation>
    <scope>NUCLEOTIDE SEQUENCE [LARGE SCALE GENOMIC DNA]</scope>
    <source>
        <tissue evidence="2">Leaves</tissue>
    </source>
</reference>
<comment type="caution">
    <text evidence="2">The sequence shown here is derived from an EMBL/GenBank/DDBJ whole genome shotgun (WGS) entry which is preliminary data.</text>
</comment>
<gene>
    <name evidence="2" type="ORF">PIB30_021116</name>
</gene>
<sequence>MQLVREVTYAATQHKSTSTRRKFPYVEEKTSPQSTAASNRKEDAFSINMTVRSYHQIHPSTCSKEDRWTFKLWAYQKADFNVPYVTLFKKALSKVDLVYDEPDKIFSNE</sequence>
<name>A0ABU6Z7B9_9FABA</name>
<evidence type="ECO:0000313" key="3">
    <source>
        <dbReference type="Proteomes" id="UP001341840"/>
    </source>
</evidence>
<dbReference type="Proteomes" id="UP001341840">
    <property type="component" value="Unassembled WGS sequence"/>
</dbReference>
<evidence type="ECO:0000256" key="1">
    <source>
        <dbReference type="SAM" id="MobiDB-lite"/>
    </source>
</evidence>
<keyword evidence="3" id="KW-1185">Reference proteome</keyword>
<organism evidence="2 3">
    <name type="scientific">Stylosanthes scabra</name>
    <dbReference type="NCBI Taxonomy" id="79078"/>
    <lineage>
        <taxon>Eukaryota</taxon>
        <taxon>Viridiplantae</taxon>
        <taxon>Streptophyta</taxon>
        <taxon>Embryophyta</taxon>
        <taxon>Tracheophyta</taxon>
        <taxon>Spermatophyta</taxon>
        <taxon>Magnoliopsida</taxon>
        <taxon>eudicotyledons</taxon>
        <taxon>Gunneridae</taxon>
        <taxon>Pentapetalae</taxon>
        <taxon>rosids</taxon>
        <taxon>fabids</taxon>
        <taxon>Fabales</taxon>
        <taxon>Fabaceae</taxon>
        <taxon>Papilionoideae</taxon>
        <taxon>50 kb inversion clade</taxon>
        <taxon>dalbergioids sensu lato</taxon>
        <taxon>Dalbergieae</taxon>
        <taxon>Pterocarpus clade</taxon>
        <taxon>Stylosanthes</taxon>
    </lineage>
</organism>
<dbReference type="EMBL" id="JASCZI010271929">
    <property type="protein sequence ID" value="MED6217822.1"/>
    <property type="molecule type" value="Genomic_DNA"/>
</dbReference>
<proteinExistence type="predicted"/>
<protein>
    <submittedName>
        <fullName evidence="2">Uncharacterized protein</fullName>
    </submittedName>
</protein>
<accession>A0ABU6Z7B9</accession>